<proteinExistence type="predicted"/>
<organism evidence="1 2">
    <name type="scientific">Caerostris extrusa</name>
    <name type="common">Bark spider</name>
    <name type="synonym">Caerostris bankana</name>
    <dbReference type="NCBI Taxonomy" id="172846"/>
    <lineage>
        <taxon>Eukaryota</taxon>
        <taxon>Metazoa</taxon>
        <taxon>Ecdysozoa</taxon>
        <taxon>Arthropoda</taxon>
        <taxon>Chelicerata</taxon>
        <taxon>Arachnida</taxon>
        <taxon>Araneae</taxon>
        <taxon>Araneomorphae</taxon>
        <taxon>Entelegynae</taxon>
        <taxon>Araneoidea</taxon>
        <taxon>Araneidae</taxon>
        <taxon>Caerostris</taxon>
    </lineage>
</organism>
<evidence type="ECO:0000313" key="1">
    <source>
        <dbReference type="EMBL" id="GIY92812.1"/>
    </source>
</evidence>
<comment type="caution">
    <text evidence="1">The sequence shown here is derived from an EMBL/GenBank/DDBJ whole genome shotgun (WGS) entry which is preliminary data.</text>
</comment>
<dbReference type="AlphaFoldDB" id="A0AAV4XCA6"/>
<accession>A0AAV4XCA6</accession>
<sequence length="145" mass="16439">MPKDTYVFHSKFVYSIDGVRQSSPLLSRTKPRTELPAIPEFCLGYAARGFCVWGSRVCAGIIRVVMNELGEGISHNASNCDITVFQSVCHLNNGVCQRWVGKMLWIHFQVSSGMSAQGLRDCEIFKLLLRNTRCKIPQQFCRESY</sequence>
<gene>
    <name evidence="1" type="ORF">CEXT_706101</name>
</gene>
<name>A0AAV4XCA6_CAEEX</name>
<reference evidence="1 2" key="1">
    <citation type="submission" date="2021-06" db="EMBL/GenBank/DDBJ databases">
        <title>Caerostris extrusa draft genome.</title>
        <authorList>
            <person name="Kono N."/>
            <person name="Arakawa K."/>
        </authorList>
    </citation>
    <scope>NUCLEOTIDE SEQUENCE [LARGE SCALE GENOMIC DNA]</scope>
</reference>
<keyword evidence="2" id="KW-1185">Reference proteome</keyword>
<protein>
    <submittedName>
        <fullName evidence="1">Uncharacterized protein</fullName>
    </submittedName>
</protein>
<evidence type="ECO:0000313" key="2">
    <source>
        <dbReference type="Proteomes" id="UP001054945"/>
    </source>
</evidence>
<dbReference type="EMBL" id="BPLR01000200">
    <property type="protein sequence ID" value="GIY92812.1"/>
    <property type="molecule type" value="Genomic_DNA"/>
</dbReference>
<dbReference type="Proteomes" id="UP001054945">
    <property type="component" value="Unassembled WGS sequence"/>
</dbReference>